<dbReference type="PANTHER" id="PTHR43527:SF2">
    <property type="entry name" value="4-DIPHOSPHOCYTIDYL-2-C-METHYL-D-ERYTHRITOL KINASE, CHLOROPLASTIC"/>
    <property type="match status" value="1"/>
</dbReference>
<dbReference type="InterPro" id="IPR013750">
    <property type="entry name" value="GHMP_kinase_C_dom"/>
</dbReference>
<evidence type="ECO:0000256" key="5">
    <source>
        <dbReference type="ARBA" id="ARBA00022741"/>
    </source>
</evidence>
<reference evidence="13 14" key="1">
    <citation type="submission" date="2017-03" db="EMBL/GenBank/DDBJ databases">
        <authorList>
            <person name="Afonso C.L."/>
            <person name="Miller P.J."/>
            <person name="Scott M.A."/>
            <person name="Spackman E."/>
            <person name="Goraichik I."/>
            <person name="Dimitrov K.M."/>
            <person name="Suarez D.L."/>
            <person name="Swayne D.E."/>
        </authorList>
    </citation>
    <scope>NUCLEOTIDE SEQUENCE [LARGE SCALE GENOMIC DNA]</scope>
    <source>
        <strain evidence="13 14">CECT 8397</strain>
    </source>
</reference>
<evidence type="ECO:0000259" key="11">
    <source>
        <dbReference type="Pfam" id="PF00288"/>
    </source>
</evidence>
<dbReference type="Proteomes" id="UP000193623">
    <property type="component" value="Unassembled WGS sequence"/>
</dbReference>
<proteinExistence type="inferred from homology"/>
<dbReference type="HAMAP" id="MF_00061">
    <property type="entry name" value="IspE"/>
    <property type="match status" value="1"/>
</dbReference>
<dbReference type="RefSeq" id="WP_085865176.1">
    <property type="nucleotide sequence ID" value="NZ_FWFT01000005.1"/>
</dbReference>
<dbReference type="Gene3D" id="3.30.70.890">
    <property type="entry name" value="GHMP kinase, C-terminal domain"/>
    <property type="match status" value="1"/>
</dbReference>
<evidence type="ECO:0000256" key="2">
    <source>
        <dbReference type="ARBA" id="ARBA00012052"/>
    </source>
</evidence>
<dbReference type="OrthoDB" id="9809438at2"/>
<feature type="binding site" evidence="10">
    <location>
        <begin position="96"/>
        <end position="106"/>
    </location>
    <ligand>
        <name>ATP</name>
        <dbReference type="ChEBI" id="CHEBI:30616"/>
    </ligand>
</feature>
<evidence type="ECO:0000313" key="14">
    <source>
        <dbReference type="Proteomes" id="UP000193623"/>
    </source>
</evidence>
<name>A0A1Y5T0E3_9RHOB</name>
<dbReference type="InterPro" id="IPR004424">
    <property type="entry name" value="IspE"/>
</dbReference>
<feature type="active site" evidence="10">
    <location>
        <position position="15"/>
    </location>
</feature>
<keyword evidence="6 10" id="KW-0418">Kinase</keyword>
<comment type="catalytic activity">
    <reaction evidence="10">
        <text>4-CDP-2-C-methyl-D-erythritol + ATP = 4-CDP-2-C-methyl-D-erythritol 2-phosphate + ADP + H(+)</text>
        <dbReference type="Rhea" id="RHEA:18437"/>
        <dbReference type="ChEBI" id="CHEBI:15378"/>
        <dbReference type="ChEBI" id="CHEBI:30616"/>
        <dbReference type="ChEBI" id="CHEBI:57823"/>
        <dbReference type="ChEBI" id="CHEBI:57919"/>
        <dbReference type="ChEBI" id="CHEBI:456216"/>
        <dbReference type="EC" id="2.7.1.148"/>
    </reaction>
</comment>
<comment type="similarity">
    <text evidence="1 10">Belongs to the GHMP kinase family. IspE subfamily.</text>
</comment>
<dbReference type="EMBL" id="FWFT01000005">
    <property type="protein sequence ID" value="SLN53341.1"/>
    <property type="molecule type" value="Genomic_DNA"/>
</dbReference>
<dbReference type="GO" id="GO:0005524">
    <property type="term" value="F:ATP binding"/>
    <property type="evidence" value="ECO:0007669"/>
    <property type="project" value="UniProtKB-UniRule"/>
</dbReference>
<dbReference type="InterPro" id="IPR036554">
    <property type="entry name" value="GHMP_kinase_C_sf"/>
</dbReference>
<keyword evidence="8 10" id="KW-0414">Isoprene biosynthesis</keyword>
<dbReference type="GO" id="GO:0050515">
    <property type="term" value="F:4-(cytidine 5'-diphospho)-2-C-methyl-D-erythritol kinase activity"/>
    <property type="evidence" value="ECO:0007669"/>
    <property type="project" value="UniProtKB-UniRule"/>
</dbReference>
<keyword evidence="5 10" id="KW-0547">Nucleotide-binding</keyword>
<dbReference type="PIRSF" id="PIRSF010376">
    <property type="entry name" value="IspE"/>
    <property type="match status" value="1"/>
</dbReference>
<evidence type="ECO:0000313" key="13">
    <source>
        <dbReference type="EMBL" id="SLN53341.1"/>
    </source>
</evidence>
<evidence type="ECO:0000256" key="4">
    <source>
        <dbReference type="ARBA" id="ARBA00022679"/>
    </source>
</evidence>
<organism evidence="13 14">
    <name type="scientific">Pseudooctadecabacter jejudonensis</name>
    <dbReference type="NCBI Taxonomy" id="1391910"/>
    <lineage>
        <taxon>Bacteria</taxon>
        <taxon>Pseudomonadati</taxon>
        <taxon>Pseudomonadota</taxon>
        <taxon>Alphaproteobacteria</taxon>
        <taxon>Rhodobacterales</taxon>
        <taxon>Paracoccaceae</taxon>
        <taxon>Pseudooctadecabacter</taxon>
    </lineage>
</organism>
<gene>
    <name evidence="10 13" type="primary">ispE</name>
    <name evidence="13" type="ORF">PSJ8397_02771</name>
</gene>
<evidence type="ECO:0000259" key="12">
    <source>
        <dbReference type="Pfam" id="PF08544"/>
    </source>
</evidence>
<dbReference type="AlphaFoldDB" id="A0A1Y5T0E3"/>
<feature type="domain" description="GHMP kinase N-terminal" evidence="11">
    <location>
        <begin position="72"/>
        <end position="140"/>
    </location>
</feature>
<keyword evidence="4 10" id="KW-0808">Transferase</keyword>
<evidence type="ECO:0000256" key="3">
    <source>
        <dbReference type="ARBA" id="ARBA00017473"/>
    </source>
</evidence>
<dbReference type="Pfam" id="PF08544">
    <property type="entry name" value="GHMP_kinases_C"/>
    <property type="match status" value="1"/>
</dbReference>
<evidence type="ECO:0000256" key="7">
    <source>
        <dbReference type="ARBA" id="ARBA00022840"/>
    </source>
</evidence>
<dbReference type="SUPFAM" id="SSF54211">
    <property type="entry name" value="Ribosomal protein S5 domain 2-like"/>
    <property type="match status" value="1"/>
</dbReference>
<feature type="active site" evidence="10">
    <location>
        <position position="135"/>
    </location>
</feature>
<protein>
    <recommendedName>
        <fullName evidence="3 10">4-diphosphocytidyl-2-C-methyl-D-erythritol kinase</fullName>
        <shortName evidence="10">CMK</shortName>
        <ecNumber evidence="2 10">2.7.1.148</ecNumber>
    </recommendedName>
    <alternativeName>
        <fullName evidence="9 10">4-(cytidine-5'-diphospho)-2-C-methyl-D-erythritol kinase</fullName>
    </alternativeName>
</protein>
<evidence type="ECO:0000256" key="9">
    <source>
        <dbReference type="ARBA" id="ARBA00032554"/>
    </source>
</evidence>
<sequence length="285" mass="29848">MTPTDGAVTEPAFAKINLTLHVTGQRADGYHLLDSMVMFTSIGDEITVRPADTLRLTIDGPFAAGLSADDDNLVLRAARSFGLNHGADITLTKRLPVASGIGGGSADAAATLRALSRLWGAPLPDLAAQVALGADVPVCMSAEVTRMAGIGDDLTHLGPAPMLDMLLVNPGVGVSTRVVFEALARKTNPPMGDAMPDPFDIDDWVVWLADQRNDLEAPARAAAPEIDQVLSRLSAQQGCQLARMSGSGATCFAIFEDADSRDNAAAALRVGHPSWWIAPTDEAPT</sequence>
<comment type="pathway">
    <text evidence="10">Isoprenoid biosynthesis; isopentenyl diphosphate biosynthesis via DXP pathway; isopentenyl diphosphate from 1-deoxy-D-xylulose 5-phosphate: step 3/6.</text>
</comment>
<dbReference type="InterPro" id="IPR006204">
    <property type="entry name" value="GHMP_kinase_N_dom"/>
</dbReference>
<dbReference type="Pfam" id="PF00288">
    <property type="entry name" value="GHMP_kinases_N"/>
    <property type="match status" value="1"/>
</dbReference>
<accession>A0A1Y5T0E3</accession>
<dbReference type="NCBIfam" id="NF011202">
    <property type="entry name" value="PRK14608.1"/>
    <property type="match status" value="1"/>
</dbReference>
<evidence type="ECO:0000256" key="1">
    <source>
        <dbReference type="ARBA" id="ARBA00009684"/>
    </source>
</evidence>
<dbReference type="UniPathway" id="UPA00056">
    <property type="reaction ID" value="UER00094"/>
</dbReference>
<evidence type="ECO:0000256" key="8">
    <source>
        <dbReference type="ARBA" id="ARBA00023229"/>
    </source>
</evidence>
<dbReference type="Gene3D" id="3.30.230.10">
    <property type="match status" value="1"/>
</dbReference>
<evidence type="ECO:0000256" key="10">
    <source>
        <dbReference type="HAMAP-Rule" id="MF_00061"/>
    </source>
</evidence>
<dbReference type="EC" id="2.7.1.148" evidence="2 10"/>
<dbReference type="PANTHER" id="PTHR43527">
    <property type="entry name" value="4-DIPHOSPHOCYTIDYL-2-C-METHYL-D-ERYTHRITOL KINASE, CHLOROPLASTIC"/>
    <property type="match status" value="1"/>
</dbReference>
<keyword evidence="7 10" id="KW-0067">ATP-binding</keyword>
<dbReference type="InterPro" id="IPR020568">
    <property type="entry name" value="Ribosomal_Su5_D2-typ_SF"/>
</dbReference>
<comment type="function">
    <text evidence="10">Catalyzes the phosphorylation of the position 2 hydroxy group of 4-diphosphocytidyl-2C-methyl-D-erythritol.</text>
</comment>
<dbReference type="NCBIfam" id="TIGR00154">
    <property type="entry name" value="ispE"/>
    <property type="match status" value="1"/>
</dbReference>
<dbReference type="SUPFAM" id="SSF55060">
    <property type="entry name" value="GHMP Kinase, C-terminal domain"/>
    <property type="match status" value="1"/>
</dbReference>
<dbReference type="GO" id="GO:0019288">
    <property type="term" value="P:isopentenyl diphosphate biosynthetic process, methylerythritol 4-phosphate pathway"/>
    <property type="evidence" value="ECO:0007669"/>
    <property type="project" value="UniProtKB-UniRule"/>
</dbReference>
<feature type="domain" description="GHMP kinase C-terminal" evidence="12">
    <location>
        <begin position="211"/>
        <end position="269"/>
    </location>
</feature>
<evidence type="ECO:0000256" key="6">
    <source>
        <dbReference type="ARBA" id="ARBA00022777"/>
    </source>
</evidence>
<dbReference type="InterPro" id="IPR014721">
    <property type="entry name" value="Ribsml_uS5_D2-typ_fold_subgr"/>
</dbReference>
<dbReference type="GO" id="GO:0016114">
    <property type="term" value="P:terpenoid biosynthetic process"/>
    <property type="evidence" value="ECO:0007669"/>
    <property type="project" value="UniProtKB-UniRule"/>
</dbReference>
<keyword evidence="14" id="KW-1185">Reference proteome</keyword>